<sequence>MGGRESGDAGLLRDQAEKDARIRFVNHCSDVKVPHEELGKYLESLAGGTLKQVEMREWLQAASEKGLHPLVREFFDAFNDGRGKLVLPVITSAEVYNR</sequence>
<reference evidence="1" key="1">
    <citation type="submission" date="2022-11" db="EMBL/GenBank/DDBJ databases">
        <title>Genome Sequence of Nemania bipapillata.</title>
        <authorList>
            <person name="Buettner E."/>
        </authorList>
    </citation>
    <scope>NUCLEOTIDE SEQUENCE</scope>
    <source>
        <strain evidence="1">CP14</strain>
    </source>
</reference>
<protein>
    <submittedName>
        <fullName evidence="1">Uncharacterized protein</fullName>
    </submittedName>
</protein>
<comment type="caution">
    <text evidence="1">The sequence shown here is derived from an EMBL/GenBank/DDBJ whole genome shotgun (WGS) entry which is preliminary data.</text>
</comment>
<name>A0ACC2I0I4_9PEZI</name>
<accession>A0ACC2I0I4</accession>
<dbReference type="EMBL" id="JAPESX010002195">
    <property type="protein sequence ID" value="KAJ8108877.1"/>
    <property type="molecule type" value="Genomic_DNA"/>
</dbReference>
<evidence type="ECO:0000313" key="2">
    <source>
        <dbReference type="Proteomes" id="UP001153334"/>
    </source>
</evidence>
<dbReference type="Proteomes" id="UP001153334">
    <property type="component" value="Unassembled WGS sequence"/>
</dbReference>
<keyword evidence="2" id="KW-1185">Reference proteome</keyword>
<organism evidence="1 2">
    <name type="scientific">Nemania bipapillata</name>
    <dbReference type="NCBI Taxonomy" id="110536"/>
    <lineage>
        <taxon>Eukaryota</taxon>
        <taxon>Fungi</taxon>
        <taxon>Dikarya</taxon>
        <taxon>Ascomycota</taxon>
        <taxon>Pezizomycotina</taxon>
        <taxon>Sordariomycetes</taxon>
        <taxon>Xylariomycetidae</taxon>
        <taxon>Xylariales</taxon>
        <taxon>Xylariaceae</taxon>
        <taxon>Nemania</taxon>
    </lineage>
</organism>
<evidence type="ECO:0000313" key="1">
    <source>
        <dbReference type="EMBL" id="KAJ8108877.1"/>
    </source>
</evidence>
<proteinExistence type="predicted"/>
<gene>
    <name evidence="1" type="ORF">ONZ43_g6294</name>
</gene>